<gene>
    <name evidence="2" type="ORF">OC846_004230</name>
</gene>
<proteinExistence type="predicted"/>
<accession>A0AAN6JRB1</accession>
<comment type="caution">
    <text evidence="2">The sequence shown here is derived from an EMBL/GenBank/DDBJ whole genome shotgun (WGS) entry which is preliminary data.</text>
</comment>
<evidence type="ECO:0000313" key="3">
    <source>
        <dbReference type="Proteomes" id="UP001176517"/>
    </source>
</evidence>
<organism evidence="2 3">
    <name type="scientific">Tilletia horrida</name>
    <dbReference type="NCBI Taxonomy" id="155126"/>
    <lineage>
        <taxon>Eukaryota</taxon>
        <taxon>Fungi</taxon>
        <taxon>Dikarya</taxon>
        <taxon>Basidiomycota</taxon>
        <taxon>Ustilaginomycotina</taxon>
        <taxon>Exobasidiomycetes</taxon>
        <taxon>Tilletiales</taxon>
        <taxon>Tilletiaceae</taxon>
        <taxon>Tilletia</taxon>
    </lineage>
</organism>
<feature type="signal peptide" evidence="1">
    <location>
        <begin position="1"/>
        <end position="27"/>
    </location>
</feature>
<dbReference type="Proteomes" id="UP001176517">
    <property type="component" value="Unassembled WGS sequence"/>
</dbReference>
<keyword evidence="1" id="KW-0732">Signal</keyword>
<keyword evidence="3" id="KW-1185">Reference proteome</keyword>
<name>A0AAN6JRB1_9BASI</name>
<feature type="chain" id="PRO_5043027395" description="Dickkopf N-terminal cysteine-rich domain-containing protein" evidence="1">
    <location>
        <begin position="28"/>
        <end position="305"/>
    </location>
</feature>
<reference evidence="2" key="1">
    <citation type="journal article" date="2023" name="PhytoFront">
        <title>Draft Genome Resources of Seven Strains of Tilletia horrida, Causal Agent of Kernel Smut of Rice.</title>
        <authorList>
            <person name="Khanal S."/>
            <person name="Antony Babu S."/>
            <person name="Zhou X.G."/>
        </authorList>
    </citation>
    <scope>NUCLEOTIDE SEQUENCE</scope>
    <source>
        <strain evidence="2">TX6</strain>
    </source>
</reference>
<evidence type="ECO:0008006" key="4">
    <source>
        <dbReference type="Google" id="ProtNLM"/>
    </source>
</evidence>
<dbReference type="EMBL" id="JAPDMZ010000121">
    <property type="protein sequence ID" value="KAK0549073.1"/>
    <property type="molecule type" value="Genomic_DNA"/>
</dbReference>
<dbReference type="AlphaFoldDB" id="A0AAN6JRB1"/>
<evidence type="ECO:0000313" key="2">
    <source>
        <dbReference type="EMBL" id="KAK0549073.1"/>
    </source>
</evidence>
<protein>
    <recommendedName>
        <fullName evidence="4">Dickkopf N-terminal cysteine-rich domain-containing protein</fullName>
    </recommendedName>
</protein>
<sequence length="305" mass="32429">MFAFIRSSGLRVAMLALVARQASLAIASPLEASSSGLMARNYPNDICYEDKDCSSGVCNPYPLDPTECQRLAADGSFRDCSGLDYYGGYCKGNAIGQPCLDQSQCDKGRCAPIYSGSLDMICKKTAPGTACKTFHGCSGLQLCSDAGKCFLPANGSLPFGAGCLVSSQCKNNQCIKDVIPHTADGLPEVSLLTPTAPLRCNYLNPGQTGCKTYDDCNEGTQCIKGKCVQAPDGTRCVANSQCINVCHSKGYCYTPKNKLPLYKPCKLDSQCSSGVCYGRLVTITRPSIFKPNGTVSTFRDATCTT</sequence>
<evidence type="ECO:0000256" key="1">
    <source>
        <dbReference type="SAM" id="SignalP"/>
    </source>
</evidence>